<proteinExistence type="predicted"/>
<dbReference type="PROSITE" id="PS51318">
    <property type="entry name" value="TAT"/>
    <property type="match status" value="1"/>
</dbReference>
<dbReference type="InterPro" id="IPR006311">
    <property type="entry name" value="TAT_signal"/>
</dbReference>
<dbReference type="NCBIfam" id="TIGR02811">
    <property type="entry name" value="formate_TAT"/>
    <property type="match status" value="1"/>
</dbReference>
<dbReference type="EMBL" id="QPMH01000004">
    <property type="protein sequence ID" value="RDD62876.1"/>
    <property type="molecule type" value="Genomic_DNA"/>
</dbReference>
<organism evidence="1 2">
    <name type="scientific">Ferruginivarius sediminum</name>
    <dbReference type="NCBI Taxonomy" id="2661937"/>
    <lineage>
        <taxon>Bacteria</taxon>
        <taxon>Pseudomonadati</taxon>
        <taxon>Pseudomonadota</taxon>
        <taxon>Alphaproteobacteria</taxon>
        <taxon>Rhodospirillales</taxon>
        <taxon>Rhodospirillaceae</taxon>
        <taxon>Ferruginivarius</taxon>
    </lineage>
</organism>
<dbReference type="PIRSF" id="PIRSF036704">
    <property type="entry name" value="UCP036704"/>
    <property type="match status" value="1"/>
</dbReference>
<protein>
    <submittedName>
        <fullName evidence="1">Formate dehydrogenase</fullName>
    </submittedName>
</protein>
<dbReference type="Proteomes" id="UP000253941">
    <property type="component" value="Unassembled WGS sequence"/>
</dbReference>
<sequence length="67" mass="7063">MKDKEAKSKARRDFFRKAGLGAGALGAAAAGLGGRSAEAAIDGSAGKKTKGYRETAHVKKYYELARF</sequence>
<dbReference type="InterPro" id="IPR014177">
    <property type="entry name" value="Formate_DH_TAT-contain"/>
</dbReference>
<comment type="caution">
    <text evidence="1">The sequence shown here is derived from an EMBL/GenBank/DDBJ whole genome shotgun (WGS) entry which is preliminary data.</text>
</comment>
<keyword evidence="2" id="KW-1185">Reference proteome</keyword>
<reference evidence="1 2" key="1">
    <citation type="submission" date="2018-07" db="EMBL/GenBank/DDBJ databases">
        <title>Venubactetium sediminum gen. nov., sp. nov., isolated from a marine solar saltern.</title>
        <authorList>
            <person name="Wang S."/>
        </authorList>
    </citation>
    <scope>NUCLEOTIDE SEQUENCE [LARGE SCALE GENOMIC DNA]</scope>
    <source>
        <strain evidence="1 2">WD2A32</strain>
    </source>
</reference>
<evidence type="ECO:0000313" key="2">
    <source>
        <dbReference type="Proteomes" id="UP000253941"/>
    </source>
</evidence>
<gene>
    <name evidence="1" type="ORF">DRB17_06885</name>
</gene>
<dbReference type="AlphaFoldDB" id="A0A369TJ12"/>
<accession>A0A369TJ12</accession>
<evidence type="ECO:0000313" key="1">
    <source>
        <dbReference type="EMBL" id="RDD62876.1"/>
    </source>
</evidence>
<name>A0A369TJ12_9PROT</name>
<dbReference type="RefSeq" id="WP_114581451.1">
    <property type="nucleotide sequence ID" value="NZ_QPMH01000004.1"/>
</dbReference>